<accession>A0A9J5W487</accession>
<name>A0A9J5W487_SOLCO</name>
<organism evidence="1 2">
    <name type="scientific">Solanum commersonii</name>
    <name type="common">Commerson's wild potato</name>
    <name type="synonym">Commerson's nightshade</name>
    <dbReference type="NCBI Taxonomy" id="4109"/>
    <lineage>
        <taxon>Eukaryota</taxon>
        <taxon>Viridiplantae</taxon>
        <taxon>Streptophyta</taxon>
        <taxon>Embryophyta</taxon>
        <taxon>Tracheophyta</taxon>
        <taxon>Spermatophyta</taxon>
        <taxon>Magnoliopsida</taxon>
        <taxon>eudicotyledons</taxon>
        <taxon>Gunneridae</taxon>
        <taxon>Pentapetalae</taxon>
        <taxon>asterids</taxon>
        <taxon>lamiids</taxon>
        <taxon>Solanales</taxon>
        <taxon>Solanaceae</taxon>
        <taxon>Solanoideae</taxon>
        <taxon>Solaneae</taxon>
        <taxon>Solanum</taxon>
    </lineage>
</organism>
<evidence type="ECO:0000313" key="2">
    <source>
        <dbReference type="Proteomes" id="UP000824120"/>
    </source>
</evidence>
<comment type="caution">
    <text evidence="1">The sequence shown here is derived from an EMBL/GenBank/DDBJ whole genome shotgun (WGS) entry which is preliminary data.</text>
</comment>
<sequence>MLLEKECNNDKRSIFIFGKSKGKRHGVYCVGEKLCLSRTLGDHNHQIGEFWLYMDGSMMFQRNNSSGLWLTIQ</sequence>
<reference evidence="1 2" key="1">
    <citation type="submission" date="2020-09" db="EMBL/GenBank/DDBJ databases">
        <title>De no assembly of potato wild relative species, Solanum commersonii.</title>
        <authorList>
            <person name="Cho K."/>
        </authorList>
    </citation>
    <scope>NUCLEOTIDE SEQUENCE [LARGE SCALE GENOMIC DNA]</scope>
    <source>
        <strain evidence="1">LZ3.2</strain>
        <tissue evidence="1">Leaf</tissue>
    </source>
</reference>
<keyword evidence="2" id="KW-1185">Reference proteome</keyword>
<proteinExistence type="predicted"/>
<evidence type="ECO:0000313" key="1">
    <source>
        <dbReference type="EMBL" id="KAG5569926.1"/>
    </source>
</evidence>
<protein>
    <submittedName>
        <fullName evidence="1">Uncharacterized protein</fullName>
    </submittedName>
</protein>
<gene>
    <name evidence="1" type="ORF">H5410_059692</name>
</gene>
<dbReference type="Proteomes" id="UP000824120">
    <property type="component" value="Chromosome 12"/>
</dbReference>
<dbReference type="EMBL" id="JACXVP010000012">
    <property type="protein sequence ID" value="KAG5569926.1"/>
    <property type="molecule type" value="Genomic_DNA"/>
</dbReference>
<dbReference type="AlphaFoldDB" id="A0A9J5W487"/>